<organism evidence="6 8">
    <name type="scientific">Macrostomum lignano</name>
    <dbReference type="NCBI Taxonomy" id="282301"/>
    <lineage>
        <taxon>Eukaryota</taxon>
        <taxon>Metazoa</taxon>
        <taxon>Spiralia</taxon>
        <taxon>Lophotrochozoa</taxon>
        <taxon>Platyhelminthes</taxon>
        <taxon>Rhabditophora</taxon>
        <taxon>Macrostomorpha</taxon>
        <taxon>Macrostomida</taxon>
        <taxon>Macrostomidae</taxon>
        <taxon>Macrostomum</taxon>
    </lineage>
</organism>
<feature type="transmembrane region" description="Helical" evidence="5">
    <location>
        <begin position="77"/>
        <end position="101"/>
    </location>
</feature>
<proteinExistence type="predicted"/>
<keyword evidence="3 5" id="KW-1133">Transmembrane helix</keyword>
<dbReference type="AlphaFoldDB" id="A0A267DV14"/>
<dbReference type="Pfam" id="PF00335">
    <property type="entry name" value="Tetraspanin"/>
    <property type="match status" value="1"/>
</dbReference>
<evidence type="ECO:0008006" key="9">
    <source>
        <dbReference type="Google" id="ProtNLM"/>
    </source>
</evidence>
<dbReference type="GO" id="GO:0016020">
    <property type="term" value="C:membrane"/>
    <property type="evidence" value="ECO:0007669"/>
    <property type="project" value="UniProtKB-SubCell"/>
</dbReference>
<evidence type="ECO:0000256" key="2">
    <source>
        <dbReference type="ARBA" id="ARBA00022692"/>
    </source>
</evidence>
<accession>A0A267DV14</accession>
<keyword evidence="4 5" id="KW-0472">Membrane</keyword>
<dbReference type="InterPro" id="IPR008952">
    <property type="entry name" value="Tetraspanin_EC2_sf"/>
</dbReference>
<comment type="subcellular location">
    <subcellularLocation>
        <location evidence="1">Membrane</location>
        <topology evidence="1">Multi-pass membrane protein</topology>
    </subcellularLocation>
</comment>
<evidence type="ECO:0000313" key="8">
    <source>
        <dbReference type="Proteomes" id="UP000215902"/>
    </source>
</evidence>
<evidence type="ECO:0000313" key="6">
    <source>
        <dbReference type="EMBL" id="PAA53036.1"/>
    </source>
</evidence>
<dbReference type="SUPFAM" id="SSF48652">
    <property type="entry name" value="Tetraspanin"/>
    <property type="match status" value="1"/>
</dbReference>
<name>A0A267DV14_9PLAT</name>
<comment type="caution">
    <text evidence="6">The sequence shown here is derived from an EMBL/GenBank/DDBJ whole genome shotgun (WGS) entry which is preliminary data.</text>
</comment>
<keyword evidence="8" id="KW-1185">Reference proteome</keyword>
<dbReference type="EMBL" id="NIVC01003148">
    <property type="protein sequence ID" value="PAA53036.1"/>
    <property type="molecule type" value="Genomic_DNA"/>
</dbReference>
<dbReference type="Gene3D" id="1.10.1450.10">
    <property type="entry name" value="Tetraspanin"/>
    <property type="match status" value="1"/>
</dbReference>
<protein>
    <recommendedName>
        <fullName evidence="9">Tetraspanin</fullName>
    </recommendedName>
</protein>
<dbReference type="EMBL" id="NIVC01002135">
    <property type="protein sequence ID" value="PAA60587.1"/>
    <property type="molecule type" value="Genomic_DNA"/>
</dbReference>
<evidence type="ECO:0000256" key="3">
    <source>
        <dbReference type="ARBA" id="ARBA00022989"/>
    </source>
</evidence>
<feature type="transmembrane region" description="Helical" evidence="5">
    <location>
        <begin position="7"/>
        <end position="28"/>
    </location>
</feature>
<feature type="transmembrane region" description="Helical" evidence="5">
    <location>
        <begin position="48"/>
        <end position="70"/>
    </location>
</feature>
<evidence type="ECO:0000313" key="7">
    <source>
        <dbReference type="EMBL" id="PAA60587.1"/>
    </source>
</evidence>
<evidence type="ECO:0000256" key="1">
    <source>
        <dbReference type="ARBA" id="ARBA00004141"/>
    </source>
</evidence>
<dbReference type="Proteomes" id="UP000215902">
    <property type="component" value="Unassembled WGS sequence"/>
</dbReference>
<reference evidence="6 8" key="1">
    <citation type="submission" date="2017-06" db="EMBL/GenBank/DDBJ databases">
        <title>A platform for efficient transgenesis in Macrostomum lignano, a flatworm model organism for stem cell research.</title>
        <authorList>
            <person name="Berezikov E."/>
        </authorList>
    </citation>
    <scope>NUCLEOTIDE SEQUENCE [LARGE SCALE GENOMIC DNA]</scope>
    <source>
        <strain evidence="6">DV1</strain>
        <tissue evidence="6">Whole organism</tissue>
    </source>
</reference>
<feature type="transmembrane region" description="Helical" evidence="5">
    <location>
        <begin position="226"/>
        <end position="253"/>
    </location>
</feature>
<sequence length="267" mass="30154">MLLAGQIVCLLALINLVIGIICVVSHLADFGSWTQVIEYLPIVTENPRLLTILKVAAYVYLATGLLQLVASCTNDRILWSCSLICQCALFGFSIFMTVFIFKNNMRTKYFLQHQLISLYGSYNKSHVVAEFLDNLHVVHHCCGYQSDHAEWRGLIGPNRVPDSCCHTSGSIHSNEHDHVSEEHEPMRSQGCGYNNQSVWLSRLHNAACQSVLWGLYEPMDPLAQSLLLLLVYVSWLGVLFNFYKVFLAFYLAIEVGKYLRSMDALAD</sequence>
<gene>
    <name evidence="7" type="ORF">BOX15_Mlig006937g1</name>
    <name evidence="6" type="ORF">BOX15_Mlig006937g2</name>
</gene>
<evidence type="ECO:0000256" key="4">
    <source>
        <dbReference type="ARBA" id="ARBA00023136"/>
    </source>
</evidence>
<evidence type="ECO:0000256" key="5">
    <source>
        <dbReference type="SAM" id="Phobius"/>
    </source>
</evidence>
<keyword evidence="2 5" id="KW-0812">Transmembrane</keyword>
<dbReference type="InterPro" id="IPR018499">
    <property type="entry name" value="Tetraspanin/Peripherin"/>
</dbReference>